<evidence type="ECO:0000313" key="1">
    <source>
        <dbReference type="EnsemblPlants" id="LPERR09G14960.1"/>
    </source>
</evidence>
<name>A0A0D9XGK2_9ORYZ</name>
<dbReference type="Proteomes" id="UP000032180">
    <property type="component" value="Chromosome 9"/>
</dbReference>
<dbReference type="AlphaFoldDB" id="A0A0D9XGK2"/>
<proteinExistence type="predicted"/>
<dbReference type="STRING" id="77586.A0A0D9XGK2"/>
<reference evidence="2" key="2">
    <citation type="submission" date="2013-12" db="EMBL/GenBank/DDBJ databases">
        <authorList>
            <person name="Yu Y."/>
            <person name="Lee S."/>
            <person name="de Baynast K."/>
            <person name="Wissotski M."/>
            <person name="Liu L."/>
            <person name="Talag J."/>
            <person name="Goicoechea J."/>
            <person name="Angelova A."/>
            <person name="Jetty R."/>
            <person name="Kudrna D."/>
            <person name="Golser W."/>
            <person name="Rivera L."/>
            <person name="Zhang J."/>
            <person name="Wing R."/>
        </authorList>
    </citation>
    <scope>NUCLEOTIDE SEQUENCE</scope>
</reference>
<dbReference type="Gramene" id="LPERR09G14960.1">
    <property type="protein sequence ID" value="LPERR09G14960.1"/>
    <property type="gene ID" value="LPERR09G14960"/>
</dbReference>
<dbReference type="EnsemblPlants" id="LPERR09G14960.1">
    <property type="protein sequence ID" value="LPERR09G14960.1"/>
    <property type="gene ID" value="LPERR09G14960"/>
</dbReference>
<organism evidence="1 2">
    <name type="scientific">Leersia perrieri</name>
    <dbReference type="NCBI Taxonomy" id="77586"/>
    <lineage>
        <taxon>Eukaryota</taxon>
        <taxon>Viridiplantae</taxon>
        <taxon>Streptophyta</taxon>
        <taxon>Embryophyta</taxon>
        <taxon>Tracheophyta</taxon>
        <taxon>Spermatophyta</taxon>
        <taxon>Magnoliopsida</taxon>
        <taxon>Liliopsida</taxon>
        <taxon>Poales</taxon>
        <taxon>Poaceae</taxon>
        <taxon>BOP clade</taxon>
        <taxon>Oryzoideae</taxon>
        <taxon>Oryzeae</taxon>
        <taxon>Oryzinae</taxon>
        <taxon>Leersia</taxon>
    </lineage>
</organism>
<evidence type="ECO:0000313" key="2">
    <source>
        <dbReference type="Proteomes" id="UP000032180"/>
    </source>
</evidence>
<dbReference type="HOGENOM" id="CLU_892443_0_0_1"/>
<protein>
    <submittedName>
        <fullName evidence="1">Uncharacterized protein</fullName>
    </submittedName>
</protein>
<keyword evidence="2" id="KW-1185">Reference proteome</keyword>
<accession>A0A0D9XGK2</accession>
<reference evidence="1" key="3">
    <citation type="submission" date="2015-04" db="UniProtKB">
        <authorList>
            <consortium name="EnsemblPlants"/>
        </authorList>
    </citation>
    <scope>IDENTIFICATION</scope>
</reference>
<sequence length="312" mass="34889">MVHHNVQPVDRKAYVTVMVAATMLNTYFIEEVLQLLNQLCPGCLTLKQKGDTKKADGTTIKATCKYCSVTHESNIKAPRETLTQDFWDFEPDNHPPQSFVPKKILSAYQGLSIASKGNSGLLDIHRLSALAGCGRLPVCKWTVPWAKQLRFKAAKDLRPAHSFINAAKQDSVDNLSGTLDATALGKEPCIGTSGHFKILYSGKSRETKQNENIYEFVHNPEVRAFKTIVLDTYSQTTERSYKQRSTLNSQGNAPINGGTISINQKILGAKIGVNPGQPNPNSRCFHCTKEWRYYCRLLLQQVCLWCCKCYLT</sequence>
<reference evidence="1 2" key="1">
    <citation type="submission" date="2012-08" db="EMBL/GenBank/DDBJ databases">
        <title>Oryza genome evolution.</title>
        <authorList>
            <person name="Wing R.A."/>
        </authorList>
    </citation>
    <scope>NUCLEOTIDE SEQUENCE</scope>
</reference>